<reference evidence="2" key="1">
    <citation type="journal article" date="2021" name="Microorganisms">
        <title>Acidisoma silvae sp. nov. and Acidisomacellulosilytica sp. nov., Two Acidophilic Bacteria Isolated from Decaying Wood, Hydrolyzing Cellulose and Producing Poly-3-hydroxybutyrate.</title>
        <authorList>
            <person name="Mieszkin S."/>
            <person name="Pouder E."/>
            <person name="Uroz S."/>
            <person name="Simon-Colin C."/>
            <person name="Alain K."/>
        </authorList>
    </citation>
    <scope>NUCLEOTIDE SEQUENCE</scope>
    <source>
        <strain evidence="2">HW T2.11</strain>
    </source>
</reference>
<dbReference type="PANTHER" id="PTHR33498:SF1">
    <property type="entry name" value="TRANSPOSASE FOR INSERTION SEQUENCE ELEMENT IS1557"/>
    <property type="match status" value="1"/>
</dbReference>
<evidence type="ECO:0000313" key="3">
    <source>
        <dbReference type="Proteomes" id="UP000708298"/>
    </source>
</evidence>
<evidence type="ECO:0000313" key="2">
    <source>
        <dbReference type="EMBL" id="MCB8877834.1"/>
    </source>
</evidence>
<dbReference type="Pfam" id="PF01610">
    <property type="entry name" value="DDE_Tnp_ISL3"/>
    <property type="match status" value="1"/>
</dbReference>
<sequence length="84" mass="9520">MLRSKDPTKLEIWIADVRLSGFSVLRRFAQILERDIDAVRNAISDEWSNGQTEGQINKLKALKRSMYGHAGAELLRARMPPPNA</sequence>
<evidence type="ECO:0000259" key="1">
    <source>
        <dbReference type="Pfam" id="PF01610"/>
    </source>
</evidence>
<dbReference type="AlphaFoldDB" id="A0A963YVF7"/>
<dbReference type="InterPro" id="IPR047951">
    <property type="entry name" value="Transpos_ISL3"/>
</dbReference>
<keyword evidence="3" id="KW-1185">Reference proteome</keyword>
<dbReference type="Proteomes" id="UP000708298">
    <property type="component" value="Unassembled WGS sequence"/>
</dbReference>
<reference evidence="2" key="2">
    <citation type="submission" date="2021-01" db="EMBL/GenBank/DDBJ databases">
        <authorList>
            <person name="Mieszkin S."/>
            <person name="Pouder E."/>
            <person name="Alain K."/>
        </authorList>
    </citation>
    <scope>NUCLEOTIDE SEQUENCE</scope>
    <source>
        <strain evidence="2">HW T2.11</strain>
    </source>
</reference>
<dbReference type="PANTHER" id="PTHR33498">
    <property type="entry name" value="TRANSPOSASE FOR INSERTION SEQUENCE ELEMENT IS1557"/>
    <property type="match status" value="1"/>
</dbReference>
<dbReference type="EMBL" id="JAESVB010000018">
    <property type="protein sequence ID" value="MCB8877834.1"/>
    <property type="molecule type" value="Genomic_DNA"/>
</dbReference>
<comment type="caution">
    <text evidence="2">The sequence shown here is derived from an EMBL/GenBank/DDBJ whole genome shotgun (WGS) entry which is preliminary data.</text>
</comment>
<organism evidence="2 3">
    <name type="scientific">Acidisoma silvae</name>
    <dbReference type="NCBI Taxonomy" id="2802396"/>
    <lineage>
        <taxon>Bacteria</taxon>
        <taxon>Pseudomonadati</taxon>
        <taxon>Pseudomonadota</taxon>
        <taxon>Alphaproteobacteria</taxon>
        <taxon>Acetobacterales</taxon>
        <taxon>Acidocellaceae</taxon>
        <taxon>Acidisoma</taxon>
    </lineage>
</organism>
<gene>
    <name evidence="2" type="ORF">ASILVAE211_21760</name>
</gene>
<proteinExistence type="predicted"/>
<accession>A0A963YVF7</accession>
<name>A0A963YVF7_9PROT</name>
<dbReference type="InterPro" id="IPR002560">
    <property type="entry name" value="Transposase_DDE"/>
</dbReference>
<protein>
    <submittedName>
        <fullName evidence="2">Transposase</fullName>
    </submittedName>
</protein>
<feature type="domain" description="Transposase IS204/IS1001/IS1096/IS1165 DDE" evidence="1">
    <location>
        <begin position="8"/>
        <end position="79"/>
    </location>
</feature>